<evidence type="ECO:0000313" key="1">
    <source>
        <dbReference type="EMBL" id="KAL3384326.1"/>
    </source>
</evidence>
<sequence length="140" mass="15030">MKNTLPISCSTSSLLYEVELFTGFRDSASAFAFFLPGFPSKASDCIILSTRSAGDAEFASLLTGRAIRTAFLSTVSKATSATGAILSTALCSRRNSIPRIPSKLIGKLSSTMLTKHFAPPRLMFVLPRVATMPSLMPYKV</sequence>
<name>A0ABD2VVN0_9HYME</name>
<evidence type="ECO:0000313" key="2">
    <source>
        <dbReference type="Proteomes" id="UP001627154"/>
    </source>
</evidence>
<reference evidence="1 2" key="1">
    <citation type="journal article" date="2024" name="bioRxiv">
        <title>A reference genome for Trichogramma kaykai: A tiny desert-dwelling parasitoid wasp with competing sex-ratio distorters.</title>
        <authorList>
            <person name="Culotta J."/>
            <person name="Lindsey A.R."/>
        </authorList>
    </citation>
    <scope>NUCLEOTIDE SEQUENCE [LARGE SCALE GENOMIC DNA]</scope>
    <source>
        <strain evidence="1 2">KSX58</strain>
    </source>
</reference>
<keyword evidence="2" id="KW-1185">Reference proteome</keyword>
<protein>
    <submittedName>
        <fullName evidence="1">Uncharacterized protein</fullName>
    </submittedName>
</protein>
<dbReference type="Proteomes" id="UP001627154">
    <property type="component" value="Unassembled WGS sequence"/>
</dbReference>
<proteinExistence type="predicted"/>
<dbReference type="AlphaFoldDB" id="A0ABD2VVN0"/>
<comment type="caution">
    <text evidence="1">The sequence shown here is derived from an EMBL/GenBank/DDBJ whole genome shotgun (WGS) entry which is preliminary data.</text>
</comment>
<organism evidence="1 2">
    <name type="scientific">Trichogramma kaykai</name>
    <dbReference type="NCBI Taxonomy" id="54128"/>
    <lineage>
        <taxon>Eukaryota</taxon>
        <taxon>Metazoa</taxon>
        <taxon>Ecdysozoa</taxon>
        <taxon>Arthropoda</taxon>
        <taxon>Hexapoda</taxon>
        <taxon>Insecta</taxon>
        <taxon>Pterygota</taxon>
        <taxon>Neoptera</taxon>
        <taxon>Endopterygota</taxon>
        <taxon>Hymenoptera</taxon>
        <taxon>Apocrita</taxon>
        <taxon>Proctotrupomorpha</taxon>
        <taxon>Chalcidoidea</taxon>
        <taxon>Trichogrammatidae</taxon>
        <taxon>Trichogramma</taxon>
    </lineage>
</organism>
<dbReference type="EMBL" id="JBJJXI010000175">
    <property type="protein sequence ID" value="KAL3384326.1"/>
    <property type="molecule type" value="Genomic_DNA"/>
</dbReference>
<accession>A0ABD2VVN0</accession>
<gene>
    <name evidence="1" type="ORF">TKK_019924</name>
</gene>